<name>A0A371BFN1_9SPHN</name>
<dbReference type="AlphaFoldDB" id="A0A371BFN1"/>
<keyword evidence="3" id="KW-1185">Reference proteome</keyword>
<evidence type="ECO:0000313" key="3">
    <source>
        <dbReference type="Proteomes" id="UP000263833"/>
    </source>
</evidence>
<dbReference type="RefSeq" id="WP_115547962.1">
    <property type="nucleotide sequence ID" value="NZ_QRGP01000001.1"/>
</dbReference>
<gene>
    <name evidence="2" type="ORF">DXH95_03000</name>
</gene>
<evidence type="ECO:0000256" key="1">
    <source>
        <dbReference type="SAM" id="MobiDB-lite"/>
    </source>
</evidence>
<accession>A0A371BFN1</accession>
<feature type="region of interest" description="Disordered" evidence="1">
    <location>
        <begin position="125"/>
        <end position="144"/>
    </location>
</feature>
<comment type="caution">
    <text evidence="2">The sequence shown here is derived from an EMBL/GenBank/DDBJ whole genome shotgun (WGS) entry which is preliminary data.</text>
</comment>
<proteinExistence type="predicted"/>
<reference evidence="3" key="1">
    <citation type="submission" date="2018-08" db="EMBL/GenBank/DDBJ databases">
        <authorList>
            <person name="Kim S.-J."/>
            <person name="Jung G.-Y."/>
        </authorList>
    </citation>
    <scope>NUCLEOTIDE SEQUENCE [LARGE SCALE GENOMIC DNA]</scope>
    <source>
        <strain evidence="3">GY_G</strain>
    </source>
</reference>
<evidence type="ECO:0000313" key="2">
    <source>
        <dbReference type="EMBL" id="RDV06409.1"/>
    </source>
</evidence>
<dbReference type="Proteomes" id="UP000263833">
    <property type="component" value="Unassembled WGS sequence"/>
</dbReference>
<protein>
    <submittedName>
        <fullName evidence="2">Uncharacterized protein</fullName>
    </submittedName>
</protein>
<dbReference type="EMBL" id="QRGP01000001">
    <property type="protein sequence ID" value="RDV06409.1"/>
    <property type="molecule type" value="Genomic_DNA"/>
</dbReference>
<sequence length="144" mass="15812">MTDADILAAVEAEYQRALRRGDRAAAASWWDIYGWLSGGMIRGEVDFTSWRALVHASYYQFNSVVEKACLGDKPPSPERRAEAAHHAKALYAVRFSLDRQIDTNAACAEIVARVPRPVAAVARAPSPMVPPPRKAAPVQQGRLI</sequence>
<organism evidence="2 3">
    <name type="scientific">Sphingorhabdus pulchriflava</name>
    <dbReference type="NCBI Taxonomy" id="2292257"/>
    <lineage>
        <taxon>Bacteria</taxon>
        <taxon>Pseudomonadati</taxon>
        <taxon>Pseudomonadota</taxon>
        <taxon>Alphaproteobacteria</taxon>
        <taxon>Sphingomonadales</taxon>
        <taxon>Sphingomonadaceae</taxon>
        <taxon>Sphingorhabdus</taxon>
    </lineage>
</organism>